<gene>
    <name evidence="1" type="ORF">NCTC11190_00732</name>
</gene>
<organism evidence="1 2">
    <name type="scientific">Rikenella microfusus</name>
    <dbReference type="NCBI Taxonomy" id="28139"/>
    <lineage>
        <taxon>Bacteria</taxon>
        <taxon>Pseudomonadati</taxon>
        <taxon>Bacteroidota</taxon>
        <taxon>Bacteroidia</taxon>
        <taxon>Bacteroidales</taxon>
        <taxon>Rikenellaceae</taxon>
        <taxon>Rikenella</taxon>
    </lineage>
</organism>
<evidence type="ECO:0000313" key="1">
    <source>
        <dbReference type="EMBL" id="SUE33524.1"/>
    </source>
</evidence>
<dbReference type="STRING" id="880526.GCA_000427365_00714"/>
<accession>A0A379MP79</accession>
<protein>
    <recommendedName>
        <fullName evidence="3">Mu-like prophage protein gpG</fullName>
    </recommendedName>
</protein>
<dbReference type="OrthoDB" id="1007675at2"/>
<reference evidence="1 2" key="1">
    <citation type="submission" date="2018-06" db="EMBL/GenBank/DDBJ databases">
        <authorList>
            <consortium name="Pathogen Informatics"/>
            <person name="Doyle S."/>
        </authorList>
    </citation>
    <scope>NUCLEOTIDE SEQUENCE [LARGE SCALE GENOMIC DNA]</scope>
    <source>
        <strain evidence="1 2">NCTC11190</strain>
    </source>
</reference>
<evidence type="ECO:0000313" key="2">
    <source>
        <dbReference type="Proteomes" id="UP000255233"/>
    </source>
</evidence>
<name>A0A379MP79_9BACT</name>
<sequence>MDLIKREFVRRILSEEGDRLVKNQGVAIRKQLEFRTGELENTRTTSVEGGEDLDGKLVFSHPIHERFLDIKRRVKRKRGEGTRIKYGYRIHDRFVFGHYGSIANRLMNEFIEQMAEGIRREFEQQMK</sequence>
<dbReference type="AlphaFoldDB" id="A0A379MP79"/>
<dbReference type="EMBL" id="UGVL01000001">
    <property type="protein sequence ID" value="SUE33524.1"/>
    <property type="molecule type" value="Genomic_DNA"/>
</dbReference>
<dbReference type="RefSeq" id="WP_027290494.1">
    <property type="nucleotide sequence ID" value="NZ_UGVL01000001.1"/>
</dbReference>
<evidence type="ECO:0008006" key="3">
    <source>
        <dbReference type="Google" id="ProtNLM"/>
    </source>
</evidence>
<dbReference type="Proteomes" id="UP000255233">
    <property type="component" value="Unassembled WGS sequence"/>
</dbReference>
<keyword evidence="2" id="KW-1185">Reference proteome</keyword>
<proteinExistence type="predicted"/>